<dbReference type="InterPro" id="IPR036271">
    <property type="entry name" value="Tet_transcr_reg_TetR-rel_C_sf"/>
</dbReference>
<gene>
    <name evidence="7" type="ORF">FCH28_29775</name>
</gene>
<evidence type="ECO:0000259" key="6">
    <source>
        <dbReference type="PROSITE" id="PS50977"/>
    </source>
</evidence>
<feature type="domain" description="HTH tetR-type" evidence="6">
    <location>
        <begin position="33"/>
        <end position="93"/>
    </location>
</feature>
<evidence type="ECO:0000313" key="8">
    <source>
        <dbReference type="Proteomes" id="UP000308697"/>
    </source>
</evidence>
<keyword evidence="3" id="KW-0804">Transcription</keyword>
<dbReference type="PANTHER" id="PTHR30055">
    <property type="entry name" value="HTH-TYPE TRANSCRIPTIONAL REGULATOR RUTR"/>
    <property type="match status" value="1"/>
</dbReference>
<dbReference type="GO" id="GO:0000976">
    <property type="term" value="F:transcription cis-regulatory region binding"/>
    <property type="evidence" value="ECO:0007669"/>
    <property type="project" value="TreeGrafter"/>
</dbReference>
<dbReference type="Pfam" id="PF00440">
    <property type="entry name" value="TetR_N"/>
    <property type="match status" value="1"/>
</dbReference>
<keyword evidence="8" id="KW-1185">Reference proteome</keyword>
<evidence type="ECO:0000256" key="5">
    <source>
        <dbReference type="SAM" id="MobiDB-lite"/>
    </source>
</evidence>
<evidence type="ECO:0000256" key="4">
    <source>
        <dbReference type="PROSITE-ProRule" id="PRU00335"/>
    </source>
</evidence>
<dbReference type="EMBL" id="SUMB01000012">
    <property type="protein sequence ID" value="TJZ44531.1"/>
    <property type="molecule type" value="Genomic_DNA"/>
</dbReference>
<dbReference type="GO" id="GO:0003700">
    <property type="term" value="F:DNA-binding transcription factor activity"/>
    <property type="evidence" value="ECO:0007669"/>
    <property type="project" value="TreeGrafter"/>
</dbReference>
<proteinExistence type="predicted"/>
<dbReference type="Gene3D" id="1.10.10.60">
    <property type="entry name" value="Homeodomain-like"/>
    <property type="match status" value="1"/>
</dbReference>
<dbReference type="InterPro" id="IPR009057">
    <property type="entry name" value="Homeodomain-like_sf"/>
</dbReference>
<accession>A0A4U0MU45</accession>
<dbReference type="PANTHER" id="PTHR30055:SF238">
    <property type="entry name" value="MYCOFACTOCIN BIOSYNTHESIS TRANSCRIPTIONAL REGULATOR MFTR-RELATED"/>
    <property type="match status" value="1"/>
</dbReference>
<reference evidence="7 8" key="1">
    <citation type="submission" date="2019-04" db="EMBL/GenBank/DDBJ databases">
        <title>Streptomyces piniterrae sp. nov., a heliquinomycin-producing actinomycete isolated from rhizosphere soil of Pinus yunnanensis.</title>
        <authorList>
            <person name="Zhuang X."/>
            <person name="Zhao J."/>
        </authorList>
    </citation>
    <scope>NUCLEOTIDE SEQUENCE [LARGE SCALE GENOMIC DNA]</scope>
    <source>
        <strain evidence="8">jys28</strain>
    </source>
</reference>
<evidence type="ECO:0000313" key="7">
    <source>
        <dbReference type="EMBL" id="TJZ44531.1"/>
    </source>
</evidence>
<dbReference type="InterPro" id="IPR001647">
    <property type="entry name" value="HTH_TetR"/>
</dbReference>
<dbReference type="PRINTS" id="PR00455">
    <property type="entry name" value="HTHTETR"/>
</dbReference>
<name>A0A4U0MU45_9ACTN</name>
<comment type="caution">
    <text evidence="7">The sequence shown here is derived from an EMBL/GenBank/DDBJ whole genome shotgun (WGS) entry which is preliminary data.</text>
</comment>
<dbReference type="AlphaFoldDB" id="A0A4U0MU45"/>
<dbReference type="OrthoDB" id="5242485at2"/>
<dbReference type="SUPFAM" id="SSF46689">
    <property type="entry name" value="Homeodomain-like"/>
    <property type="match status" value="1"/>
</dbReference>
<organism evidence="7 8">
    <name type="scientific">Streptomyces piniterrae</name>
    <dbReference type="NCBI Taxonomy" id="2571125"/>
    <lineage>
        <taxon>Bacteria</taxon>
        <taxon>Bacillati</taxon>
        <taxon>Actinomycetota</taxon>
        <taxon>Actinomycetes</taxon>
        <taxon>Kitasatosporales</taxon>
        <taxon>Streptomycetaceae</taxon>
        <taxon>Streptomyces</taxon>
    </lineage>
</organism>
<feature type="DNA-binding region" description="H-T-H motif" evidence="4">
    <location>
        <begin position="56"/>
        <end position="75"/>
    </location>
</feature>
<dbReference type="PROSITE" id="PS50977">
    <property type="entry name" value="HTH_TETR_2"/>
    <property type="match status" value="1"/>
</dbReference>
<evidence type="ECO:0000256" key="3">
    <source>
        <dbReference type="ARBA" id="ARBA00023163"/>
    </source>
</evidence>
<evidence type="ECO:0000256" key="2">
    <source>
        <dbReference type="ARBA" id="ARBA00023125"/>
    </source>
</evidence>
<evidence type="ECO:0000256" key="1">
    <source>
        <dbReference type="ARBA" id="ARBA00023015"/>
    </source>
</evidence>
<dbReference type="Proteomes" id="UP000308697">
    <property type="component" value="Unassembled WGS sequence"/>
</dbReference>
<protein>
    <submittedName>
        <fullName evidence="7">TetR/AcrR family transcriptional regulator</fullName>
    </submittedName>
</protein>
<feature type="region of interest" description="Disordered" evidence="5">
    <location>
        <begin position="1"/>
        <end position="25"/>
    </location>
</feature>
<dbReference type="InterPro" id="IPR050109">
    <property type="entry name" value="HTH-type_TetR-like_transc_reg"/>
</dbReference>
<keyword evidence="1" id="KW-0805">Transcription regulation</keyword>
<sequence>MWRQELAGSPRETARPGPLPSGRHHLSRAQVVASQRLRMLTATAEAMKDKGYAGTSVAEIIRRAGVSRETFYQQFRSKEDCFIQALDAATHQLAGLLGDAWQPAPDSAGTTSPVAPEEVFRRLLRLYLRTLAERPAFARLFLVEVYAAGPEAMARRMEWQRWFADAIAEIFQVGAGGGADEPRFACEALVAAAAQLVTAHLAADDLRGLRGLEDPLVRLAVRLLG</sequence>
<keyword evidence="2 4" id="KW-0238">DNA-binding</keyword>
<dbReference type="Gene3D" id="1.10.357.10">
    <property type="entry name" value="Tetracycline Repressor, domain 2"/>
    <property type="match status" value="1"/>
</dbReference>
<dbReference type="SUPFAM" id="SSF48498">
    <property type="entry name" value="Tetracyclin repressor-like, C-terminal domain"/>
    <property type="match status" value="1"/>
</dbReference>